<sequence>MFLIGAGMFATFFFLTLYMQGVKGYGPMRTGLAYLPFALGIGLGAGGLGPRLLARLPERTVIVTGLALAIAGMVWFAALTPATGYFAVLLPAQFVAGIGLGLCLVTATIVGVQGVAPRDTGIASALVNTSQQIGGALGLAVLAAVAAAATENPALPVSLTDGYTTALLAGGALYLVALLAAAFTITSLEQRHP</sequence>
<keyword evidence="4 7" id="KW-0812">Transmembrane</keyword>
<gene>
    <name evidence="9" type="ORF">ACFQVD_10375</name>
</gene>
<feature type="transmembrane region" description="Helical" evidence="7">
    <location>
        <begin position="162"/>
        <end position="185"/>
    </location>
</feature>
<keyword evidence="10" id="KW-1185">Reference proteome</keyword>
<keyword evidence="5 7" id="KW-1133">Transmembrane helix</keyword>
<dbReference type="InterPro" id="IPR011701">
    <property type="entry name" value="MFS"/>
</dbReference>
<evidence type="ECO:0000256" key="6">
    <source>
        <dbReference type="ARBA" id="ARBA00023136"/>
    </source>
</evidence>
<dbReference type="EMBL" id="JBHTEE010000001">
    <property type="protein sequence ID" value="MFC7600500.1"/>
    <property type="molecule type" value="Genomic_DNA"/>
</dbReference>
<comment type="subcellular location">
    <subcellularLocation>
        <location evidence="1">Cell membrane</location>
        <topology evidence="1">Multi-pass membrane protein</topology>
    </subcellularLocation>
</comment>
<dbReference type="InterPro" id="IPR020846">
    <property type="entry name" value="MFS_dom"/>
</dbReference>
<evidence type="ECO:0000256" key="1">
    <source>
        <dbReference type="ARBA" id="ARBA00004651"/>
    </source>
</evidence>
<feature type="transmembrane region" description="Helical" evidence="7">
    <location>
        <begin position="85"/>
        <end position="112"/>
    </location>
</feature>
<protein>
    <submittedName>
        <fullName evidence="9">MFS transporter</fullName>
    </submittedName>
</protein>
<dbReference type="RefSeq" id="WP_343980829.1">
    <property type="nucleotide sequence ID" value="NZ_BAAAGK010000208.1"/>
</dbReference>
<comment type="caution">
    <text evidence="9">The sequence shown here is derived from an EMBL/GenBank/DDBJ whole genome shotgun (WGS) entry which is preliminary data.</text>
</comment>
<evidence type="ECO:0000256" key="5">
    <source>
        <dbReference type="ARBA" id="ARBA00022989"/>
    </source>
</evidence>
<dbReference type="Proteomes" id="UP001596514">
    <property type="component" value="Unassembled WGS sequence"/>
</dbReference>
<evidence type="ECO:0000256" key="4">
    <source>
        <dbReference type="ARBA" id="ARBA00022692"/>
    </source>
</evidence>
<keyword evidence="2" id="KW-0813">Transport</keyword>
<evidence type="ECO:0000256" key="2">
    <source>
        <dbReference type="ARBA" id="ARBA00022448"/>
    </source>
</evidence>
<proteinExistence type="predicted"/>
<name>A0ABW2SWH1_9ACTN</name>
<evidence type="ECO:0000313" key="9">
    <source>
        <dbReference type="EMBL" id="MFC7600500.1"/>
    </source>
</evidence>
<organism evidence="9 10">
    <name type="scientific">Streptosporangium amethystogenes subsp. fukuiense</name>
    <dbReference type="NCBI Taxonomy" id="698418"/>
    <lineage>
        <taxon>Bacteria</taxon>
        <taxon>Bacillati</taxon>
        <taxon>Actinomycetota</taxon>
        <taxon>Actinomycetes</taxon>
        <taxon>Streptosporangiales</taxon>
        <taxon>Streptosporangiaceae</taxon>
        <taxon>Streptosporangium</taxon>
    </lineage>
</organism>
<keyword evidence="3" id="KW-1003">Cell membrane</keyword>
<dbReference type="Gene3D" id="1.20.1250.20">
    <property type="entry name" value="MFS general substrate transporter like domains"/>
    <property type="match status" value="1"/>
</dbReference>
<evidence type="ECO:0000313" key="10">
    <source>
        <dbReference type="Proteomes" id="UP001596514"/>
    </source>
</evidence>
<keyword evidence="6 7" id="KW-0472">Membrane</keyword>
<feature type="transmembrane region" description="Helical" evidence="7">
    <location>
        <begin position="61"/>
        <end position="79"/>
    </location>
</feature>
<dbReference type="PROSITE" id="PS50850">
    <property type="entry name" value="MFS"/>
    <property type="match status" value="1"/>
</dbReference>
<dbReference type="SUPFAM" id="SSF103473">
    <property type="entry name" value="MFS general substrate transporter"/>
    <property type="match status" value="1"/>
</dbReference>
<evidence type="ECO:0000259" key="8">
    <source>
        <dbReference type="PROSITE" id="PS50850"/>
    </source>
</evidence>
<evidence type="ECO:0000256" key="3">
    <source>
        <dbReference type="ARBA" id="ARBA00022475"/>
    </source>
</evidence>
<dbReference type="Pfam" id="PF07690">
    <property type="entry name" value="MFS_1"/>
    <property type="match status" value="1"/>
</dbReference>
<feature type="domain" description="Major facilitator superfamily (MFS) profile" evidence="8">
    <location>
        <begin position="1"/>
        <end position="189"/>
    </location>
</feature>
<dbReference type="PANTHER" id="PTHR42718:SF46">
    <property type="entry name" value="BLR6921 PROTEIN"/>
    <property type="match status" value="1"/>
</dbReference>
<dbReference type="PANTHER" id="PTHR42718">
    <property type="entry name" value="MAJOR FACILITATOR SUPERFAMILY MULTIDRUG TRANSPORTER MFSC"/>
    <property type="match status" value="1"/>
</dbReference>
<dbReference type="InterPro" id="IPR036259">
    <property type="entry name" value="MFS_trans_sf"/>
</dbReference>
<reference evidence="10" key="1">
    <citation type="journal article" date="2019" name="Int. J. Syst. Evol. Microbiol.">
        <title>The Global Catalogue of Microorganisms (GCM) 10K type strain sequencing project: providing services to taxonomists for standard genome sequencing and annotation.</title>
        <authorList>
            <consortium name="The Broad Institute Genomics Platform"/>
            <consortium name="The Broad Institute Genome Sequencing Center for Infectious Disease"/>
            <person name="Wu L."/>
            <person name="Ma J."/>
        </authorList>
    </citation>
    <scope>NUCLEOTIDE SEQUENCE [LARGE SCALE GENOMIC DNA]</scope>
    <source>
        <strain evidence="10">JCM 10083</strain>
    </source>
</reference>
<feature type="transmembrane region" description="Helical" evidence="7">
    <location>
        <begin position="34"/>
        <end position="54"/>
    </location>
</feature>
<feature type="transmembrane region" description="Helical" evidence="7">
    <location>
        <begin position="133"/>
        <end position="150"/>
    </location>
</feature>
<evidence type="ECO:0000256" key="7">
    <source>
        <dbReference type="SAM" id="Phobius"/>
    </source>
</evidence>
<accession>A0ABW2SWH1</accession>